<dbReference type="Proteomes" id="UP000183629">
    <property type="component" value="Unassembled WGS sequence"/>
</dbReference>
<evidence type="ECO:0000313" key="5">
    <source>
        <dbReference type="EMBL" id="SFU72108.1"/>
    </source>
</evidence>
<dbReference type="GO" id="GO:0016887">
    <property type="term" value="F:ATP hydrolysis activity"/>
    <property type="evidence" value="ECO:0007669"/>
    <property type="project" value="InterPro"/>
</dbReference>
<dbReference type="AlphaFoldDB" id="A0A1I7IGQ3"/>
<dbReference type="PANTHER" id="PTHR42711:SF17">
    <property type="entry name" value="ABC TRANSPORTER ATP-BINDING PROTEIN"/>
    <property type="match status" value="1"/>
</dbReference>
<accession>A0A1I7IGQ3</accession>
<evidence type="ECO:0000313" key="6">
    <source>
        <dbReference type="Proteomes" id="UP000183629"/>
    </source>
</evidence>
<dbReference type="InterPro" id="IPR027417">
    <property type="entry name" value="P-loop_NTPase"/>
</dbReference>
<dbReference type="Gene3D" id="3.40.50.300">
    <property type="entry name" value="P-loop containing nucleotide triphosphate hydrolases"/>
    <property type="match status" value="1"/>
</dbReference>
<dbReference type="CDD" id="cd03230">
    <property type="entry name" value="ABC_DR_subfamily_A"/>
    <property type="match status" value="1"/>
</dbReference>
<dbReference type="RefSeq" id="WP_074658635.1">
    <property type="nucleotide sequence ID" value="NZ_FOLZ01000004.1"/>
</dbReference>
<evidence type="ECO:0000259" key="4">
    <source>
        <dbReference type="PROSITE" id="PS50893"/>
    </source>
</evidence>
<keyword evidence="3 5" id="KW-0067">ATP-binding</keyword>
<dbReference type="EMBL" id="FPBN01000005">
    <property type="protein sequence ID" value="SFU72108.1"/>
    <property type="molecule type" value="Genomic_DNA"/>
</dbReference>
<dbReference type="PROSITE" id="PS00211">
    <property type="entry name" value="ABC_TRANSPORTER_1"/>
    <property type="match status" value="1"/>
</dbReference>
<keyword evidence="1" id="KW-0813">Transport</keyword>
<name>A0A1I7IGQ3_9STRE</name>
<dbReference type="InterPro" id="IPR003439">
    <property type="entry name" value="ABC_transporter-like_ATP-bd"/>
</dbReference>
<gene>
    <name evidence="5" type="ORF">SAMN05660328_10524</name>
</gene>
<dbReference type="GO" id="GO:0005524">
    <property type="term" value="F:ATP binding"/>
    <property type="evidence" value="ECO:0007669"/>
    <property type="project" value="UniProtKB-KW"/>
</dbReference>
<sequence>MVSEELFRLTRIKKSFGEKKVLKGVDLTVNRGDIVGFLGLNGEGKSTLTKILLGLITQDEGEVIRNFNVKKDAGVMLQEISVPERMKVIEWIDMIRRFSNSSKTSEEILEAVNLSNERHKYCNTLSGGQQRRAQFATAIASNPKILILDEPTVGMDIVSKRAFWDTLINFSFESDLTIILISHDLEEVSEFCNRIVVLDKGFIKLDHKMVDINKQLQNNSLYSLEKSSITEKQLEAMNHLIFKYENDELLFTDSDIDTVVFDNHISVRLLNKKQKTLRELFMEVLENE</sequence>
<dbReference type="InterPro" id="IPR017871">
    <property type="entry name" value="ABC_transporter-like_CS"/>
</dbReference>
<evidence type="ECO:0000256" key="3">
    <source>
        <dbReference type="ARBA" id="ARBA00022840"/>
    </source>
</evidence>
<dbReference type="SMART" id="SM00382">
    <property type="entry name" value="AAA"/>
    <property type="match status" value="1"/>
</dbReference>
<keyword evidence="2" id="KW-0547">Nucleotide-binding</keyword>
<dbReference type="SUPFAM" id="SSF52540">
    <property type="entry name" value="P-loop containing nucleoside triphosphate hydrolases"/>
    <property type="match status" value="1"/>
</dbReference>
<dbReference type="InterPro" id="IPR050763">
    <property type="entry name" value="ABC_transporter_ATP-binding"/>
</dbReference>
<proteinExistence type="predicted"/>
<evidence type="ECO:0000256" key="2">
    <source>
        <dbReference type="ARBA" id="ARBA00022741"/>
    </source>
</evidence>
<dbReference type="PROSITE" id="PS50893">
    <property type="entry name" value="ABC_TRANSPORTER_2"/>
    <property type="match status" value="1"/>
</dbReference>
<feature type="domain" description="ABC transporter" evidence="4">
    <location>
        <begin position="7"/>
        <end position="225"/>
    </location>
</feature>
<organism evidence="5 6">
    <name type="scientific">Streptococcus gallolyticus</name>
    <dbReference type="NCBI Taxonomy" id="315405"/>
    <lineage>
        <taxon>Bacteria</taxon>
        <taxon>Bacillati</taxon>
        <taxon>Bacillota</taxon>
        <taxon>Bacilli</taxon>
        <taxon>Lactobacillales</taxon>
        <taxon>Streptococcaceae</taxon>
        <taxon>Streptococcus</taxon>
    </lineage>
</organism>
<dbReference type="Pfam" id="PF00005">
    <property type="entry name" value="ABC_tran"/>
    <property type="match status" value="1"/>
</dbReference>
<evidence type="ECO:0000256" key="1">
    <source>
        <dbReference type="ARBA" id="ARBA00022448"/>
    </source>
</evidence>
<dbReference type="InterPro" id="IPR003593">
    <property type="entry name" value="AAA+_ATPase"/>
</dbReference>
<reference evidence="6" key="1">
    <citation type="submission" date="2016-10" db="EMBL/GenBank/DDBJ databases">
        <authorList>
            <person name="Varghese N."/>
            <person name="Submissions S."/>
        </authorList>
    </citation>
    <scope>NUCLEOTIDE SEQUENCE [LARGE SCALE GENOMIC DNA]</scope>
    <source>
        <strain evidence="6">LMG 15572</strain>
    </source>
</reference>
<keyword evidence="6" id="KW-1185">Reference proteome</keyword>
<protein>
    <submittedName>
        <fullName evidence="5">ABC-2 type transport system ATP-binding protein</fullName>
    </submittedName>
</protein>
<dbReference type="PANTHER" id="PTHR42711">
    <property type="entry name" value="ABC TRANSPORTER ATP-BINDING PROTEIN"/>
    <property type="match status" value="1"/>
</dbReference>